<name>A0A918UCV6_9ACTN</name>
<keyword evidence="3" id="KW-0812">Transmembrane</keyword>
<dbReference type="PROSITE" id="PS50110">
    <property type="entry name" value="RESPONSE_REGULATORY"/>
    <property type="match status" value="1"/>
</dbReference>
<dbReference type="SUPFAM" id="SSF52172">
    <property type="entry name" value="CheY-like"/>
    <property type="match status" value="1"/>
</dbReference>
<gene>
    <name evidence="5" type="ORF">GCM10010365_06900</name>
</gene>
<organism evidence="5 6">
    <name type="scientific">Streptomyces poonensis</name>
    <dbReference type="NCBI Taxonomy" id="68255"/>
    <lineage>
        <taxon>Bacteria</taxon>
        <taxon>Bacillati</taxon>
        <taxon>Actinomycetota</taxon>
        <taxon>Actinomycetes</taxon>
        <taxon>Kitasatosporales</taxon>
        <taxon>Streptomycetaceae</taxon>
        <taxon>Streptomyces</taxon>
    </lineage>
</organism>
<keyword evidence="6" id="KW-1185">Reference proteome</keyword>
<feature type="region of interest" description="Disordered" evidence="2">
    <location>
        <begin position="1"/>
        <end position="37"/>
    </location>
</feature>
<dbReference type="InterPro" id="IPR001789">
    <property type="entry name" value="Sig_transdc_resp-reg_receiver"/>
</dbReference>
<dbReference type="Pfam" id="PF07693">
    <property type="entry name" value="KAP_NTPase"/>
    <property type="match status" value="1"/>
</dbReference>
<sequence length="632" mass="69646">MSAAPGGSGAGPGARPARRPAPQLAASAGKLSRPTERMGDRMDFSLLNDEPVAASEGDVLGSGRAAREIAKLLHDSRTATPFTLAVDAGWGMGKSSLMRLVEAEVAQQRDVEVVWYNAWTSTGGDALEGLIKSVLMSFDRRALRRALHRLSERRTLLTAIGATLGVVLAPFGVAGLVDRFWQALSVDARSRNDMRDALRDLATEWAESAPYEPRRLLVVFIDDLDRCSEETVLAVCEAVKVYLDIPGLAFVIGCDRSALGPSGLLRDLGPTGSAFMEKIFQTSYRLPAPGGDEVQAYVRHCAERSGLRELLDDDLVKLIADRSARNPRRIKRLINGFGLECSLNPVWARFEPEAVIRTLLLQYLYGDFYRILVTGDGIHPNAAREFLEYRTARRVLGQGVRPRSEDWQTTVACVTGHGLAEPAPAPDLESWTAVLARLEEELPTAYPALARDQNFVHLVEEWLRLPQADELVQRLREGGVTPVVELRTDEGTPRGSGGVPARQRETYAGLQVLWVDDRPEGNRSLVSYLEGRGAEVLLAEDGWSAERVLRSRPVDLLLSDIARGADRDAGLTDLARWREQERFVGPAVFFAGRVTPARERQSREVGARITASGGELLQYIDEAWEEIRRSRP</sequence>
<evidence type="ECO:0000313" key="5">
    <source>
        <dbReference type="EMBL" id="GGY91117.1"/>
    </source>
</evidence>
<keyword evidence="3" id="KW-1133">Transmembrane helix</keyword>
<accession>A0A918UCV6</accession>
<feature type="modified residue" description="4-aspartylphosphate" evidence="1">
    <location>
        <position position="560"/>
    </location>
</feature>
<dbReference type="GO" id="GO:0000160">
    <property type="term" value="P:phosphorelay signal transduction system"/>
    <property type="evidence" value="ECO:0007669"/>
    <property type="project" value="InterPro"/>
</dbReference>
<keyword evidence="3" id="KW-0472">Membrane</keyword>
<comment type="caution">
    <text evidence="5">The sequence shown here is derived from an EMBL/GenBank/DDBJ whole genome shotgun (WGS) entry which is preliminary data.</text>
</comment>
<feature type="transmembrane region" description="Helical" evidence="3">
    <location>
        <begin position="155"/>
        <end position="177"/>
    </location>
</feature>
<dbReference type="PANTHER" id="PTHR22674:SF6">
    <property type="entry name" value="NTPASE KAP FAMILY P-LOOP DOMAIN-CONTAINING PROTEIN 1"/>
    <property type="match status" value="1"/>
</dbReference>
<evidence type="ECO:0000256" key="1">
    <source>
        <dbReference type="PROSITE-ProRule" id="PRU00169"/>
    </source>
</evidence>
<dbReference type="InterPro" id="IPR011006">
    <property type="entry name" value="CheY-like_superfamily"/>
</dbReference>
<dbReference type="InterPro" id="IPR052754">
    <property type="entry name" value="NTPase_KAP_P-loop"/>
</dbReference>
<dbReference type="CDD" id="cd00156">
    <property type="entry name" value="REC"/>
    <property type="match status" value="1"/>
</dbReference>
<keyword evidence="1" id="KW-0597">Phosphoprotein</keyword>
<evidence type="ECO:0000256" key="3">
    <source>
        <dbReference type="SAM" id="Phobius"/>
    </source>
</evidence>
<proteinExistence type="predicted"/>
<feature type="domain" description="Response regulatory" evidence="4">
    <location>
        <begin position="511"/>
        <end position="628"/>
    </location>
</feature>
<dbReference type="Proteomes" id="UP000622166">
    <property type="component" value="Unassembled WGS sequence"/>
</dbReference>
<dbReference type="InterPro" id="IPR011646">
    <property type="entry name" value="KAP_P-loop"/>
</dbReference>
<feature type="compositionally biased region" description="Gly residues" evidence="2">
    <location>
        <begin position="1"/>
        <end position="12"/>
    </location>
</feature>
<reference evidence="5" key="2">
    <citation type="submission" date="2020-09" db="EMBL/GenBank/DDBJ databases">
        <authorList>
            <person name="Sun Q."/>
            <person name="Ohkuma M."/>
        </authorList>
    </citation>
    <scope>NUCLEOTIDE SEQUENCE</scope>
    <source>
        <strain evidence="5">JCM 4815</strain>
    </source>
</reference>
<dbReference type="InterPro" id="IPR027417">
    <property type="entry name" value="P-loop_NTPase"/>
</dbReference>
<dbReference type="EMBL" id="BMVW01000001">
    <property type="protein sequence ID" value="GGY91117.1"/>
    <property type="molecule type" value="Genomic_DNA"/>
</dbReference>
<protein>
    <recommendedName>
        <fullName evidence="4">Response regulatory domain-containing protein</fullName>
    </recommendedName>
</protein>
<dbReference type="AlphaFoldDB" id="A0A918UCV6"/>
<dbReference type="PANTHER" id="PTHR22674">
    <property type="entry name" value="NTPASE, KAP FAMILY P-LOOP DOMAIN-CONTAINING 1"/>
    <property type="match status" value="1"/>
</dbReference>
<evidence type="ECO:0000256" key="2">
    <source>
        <dbReference type="SAM" id="MobiDB-lite"/>
    </source>
</evidence>
<reference evidence="5" key="1">
    <citation type="journal article" date="2014" name="Int. J. Syst. Evol. Microbiol.">
        <title>Complete genome sequence of Corynebacterium casei LMG S-19264T (=DSM 44701T), isolated from a smear-ripened cheese.</title>
        <authorList>
            <consortium name="US DOE Joint Genome Institute (JGI-PGF)"/>
            <person name="Walter F."/>
            <person name="Albersmeier A."/>
            <person name="Kalinowski J."/>
            <person name="Ruckert C."/>
        </authorList>
    </citation>
    <scope>NUCLEOTIDE SEQUENCE</scope>
    <source>
        <strain evidence="5">JCM 4815</strain>
    </source>
</reference>
<evidence type="ECO:0000313" key="6">
    <source>
        <dbReference type="Proteomes" id="UP000622166"/>
    </source>
</evidence>
<dbReference type="SUPFAM" id="SSF52540">
    <property type="entry name" value="P-loop containing nucleoside triphosphate hydrolases"/>
    <property type="match status" value="1"/>
</dbReference>
<dbReference type="Gene3D" id="3.40.50.2300">
    <property type="match status" value="1"/>
</dbReference>
<evidence type="ECO:0000259" key="4">
    <source>
        <dbReference type="PROSITE" id="PS50110"/>
    </source>
</evidence>